<accession>A0A4Y8DGY8</accession>
<evidence type="ECO:0000313" key="2">
    <source>
        <dbReference type="Proteomes" id="UP000297299"/>
    </source>
</evidence>
<dbReference type="AlphaFoldDB" id="A0A4Y8DGY8"/>
<proteinExistence type="predicted"/>
<name>A0A4Y8DGY8_9HELO</name>
<evidence type="ECO:0000313" key="1">
    <source>
        <dbReference type="EMBL" id="TEY86417.1"/>
    </source>
</evidence>
<sequence length="105" mass="12222">MSIECDSSDAITRPRSVVVLPTYEYDQEEKRLNPHAYFNTNRIQSYAKKEGKVQIAKTNQSTDWWSRNIWIAAEQNPPSKDADRIWIENRGTTGHHGLVSRLKIY</sequence>
<reference evidence="1 2" key="1">
    <citation type="submission" date="2017-11" db="EMBL/GenBank/DDBJ databases">
        <title>Comparative genomics of Botrytis spp.</title>
        <authorList>
            <person name="Valero-Jimenez C.A."/>
            <person name="Tapia P."/>
            <person name="Veloso J."/>
            <person name="Silva-Moreno E."/>
            <person name="Staats M."/>
            <person name="Valdes J.H."/>
            <person name="Van Kan J.A.L."/>
        </authorList>
    </citation>
    <scope>NUCLEOTIDE SEQUENCE [LARGE SCALE GENOMIC DNA]</scope>
    <source>
        <strain evidence="1 2">MUCL2830</strain>
    </source>
</reference>
<organism evidence="1 2">
    <name type="scientific">Botryotinia calthae</name>
    <dbReference type="NCBI Taxonomy" id="38488"/>
    <lineage>
        <taxon>Eukaryota</taxon>
        <taxon>Fungi</taxon>
        <taxon>Dikarya</taxon>
        <taxon>Ascomycota</taxon>
        <taxon>Pezizomycotina</taxon>
        <taxon>Leotiomycetes</taxon>
        <taxon>Helotiales</taxon>
        <taxon>Sclerotiniaceae</taxon>
        <taxon>Botryotinia</taxon>
    </lineage>
</organism>
<protein>
    <submittedName>
        <fullName evidence="1">Uncharacterized protein</fullName>
    </submittedName>
</protein>
<gene>
    <name evidence="1" type="ORF">BOTCAL_0009g00440</name>
</gene>
<dbReference type="EMBL" id="PHWZ01000009">
    <property type="protein sequence ID" value="TEY86417.1"/>
    <property type="molecule type" value="Genomic_DNA"/>
</dbReference>
<comment type="caution">
    <text evidence="1">The sequence shown here is derived from an EMBL/GenBank/DDBJ whole genome shotgun (WGS) entry which is preliminary data.</text>
</comment>
<keyword evidence="2" id="KW-1185">Reference proteome</keyword>
<dbReference type="Proteomes" id="UP000297299">
    <property type="component" value="Unassembled WGS sequence"/>
</dbReference>